<evidence type="ECO:0000313" key="1">
    <source>
        <dbReference type="EMBL" id="KEQ07954.1"/>
    </source>
</evidence>
<dbReference type="AlphaFoldDB" id="A0A922NYL2"/>
<sequence length="80" mass="9014">MSADQHFFYPEILLAEDLKVLQATVRALSIGNEGLHREHNPEQVAKIVLRLYCFGLTDPNKLTELAGLMADREAGFRYPA</sequence>
<dbReference type="Proteomes" id="UP000052167">
    <property type="component" value="Unassembled WGS sequence"/>
</dbReference>
<dbReference type="OrthoDB" id="8403505at2"/>
<name>A0A922NYL2_9HYPH</name>
<accession>A0A922NYL2</accession>
<gene>
    <name evidence="1" type="ORF">GV68_04035</name>
</gene>
<organism evidence="1 2">
    <name type="scientific">Pseudorhizobium pelagicum</name>
    <dbReference type="NCBI Taxonomy" id="1509405"/>
    <lineage>
        <taxon>Bacteria</taxon>
        <taxon>Pseudomonadati</taxon>
        <taxon>Pseudomonadota</taxon>
        <taxon>Alphaproteobacteria</taxon>
        <taxon>Hyphomicrobiales</taxon>
        <taxon>Rhizobiaceae</taxon>
        <taxon>Rhizobium/Agrobacterium group</taxon>
        <taxon>Pseudorhizobium</taxon>
    </lineage>
</organism>
<dbReference type="RefSeq" id="WP_037166745.1">
    <property type="nucleotide sequence ID" value="NZ_CAJXID010000010.1"/>
</dbReference>
<protein>
    <submittedName>
        <fullName evidence="1">Uncharacterized protein</fullName>
    </submittedName>
</protein>
<proteinExistence type="predicted"/>
<dbReference type="EMBL" id="JOKJ01000011">
    <property type="protein sequence ID" value="KEQ07954.1"/>
    <property type="molecule type" value="Genomic_DNA"/>
</dbReference>
<evidence type="ECO:0000313" key="2">
    <source>
        <dbReference type="Proteomes" id="UP000052167"/>
    </source>
</evidence>
<comment type="caution">
    <text evidence="1">The sequence shown here is derived from an EMBL/GenBank/DDBJ whole genome shotgun (WGS) entry which is preliminary data.</text>
</comment>
<keyword evidence="2" id="KW-1185">Reference proteome</keyword>
<reference evidence="1 2" key="1">
    <citation type="submission" date="2014-06" db="EMBL/GenBank/DDBJ databases">
        <title>Rhizobium pelagicum/R2-400B4.</title>
        <authorList>
            <person name="Kimes N.E."/>
            <person name="Lopez-Perez M."/>
        </authorList>
    </citation>
    <scope>NUCLEOTIDE SEQUENCE [LARGE SCALE GENOMIC DNA]</scope>
    <source>
        <strain evidence="1 2">R2-400B4</strain>
    </source>
</reference>